<gene>
    <name evidence="2" type="ORF">PoB_001021600</name>
</gene>
<dbReference type="AlphaFoldDB" id="A0AAV3YMS1"/>
<comment type="caution">
    <text evidence="2">The sequence shown here is derived from an EMBL/GenBank/DDBJ whole genome shotgun (WGS) entry which is preliminary data.</text>
</comment>
<evidence type="ECO:0000313" key="2">
    <source>
        <dbReference type="EMBL" id="GFN83710.1"/>
    </source>
</evidence>
<accession>A0AAV3YMS1</accession>
<sequence length="84" mass="9538">MVIWKKLHAVPMSESLHNSHMEPVRWVSPEDCFPCKSWLFLHPKTSSSPNTISHDDKTIPPDENDNNNKLVLLANVNISFISNG</sequence>
<dbReference type="Proteomes" id="UP000735302">
    <property type="component" value="Unassembled WGS sequence"/>
</dbReference>
<evidence type="ECO:0000256" key="1">
    <source>
        <dbReference type="SAM" id="MobiDB-lite"/>
    </source>
</evidence>
<evidence type="ECO:0000313" key="3">
    <source>
        <dbReference type="Proteomes" id="UP000735302"/>
    </source>
</evidence>
<organism evidence="2 3">
    <name type="scientific">Plakobranchus ocellatus</name>
    <dbReference type="NCBI Taxonomy" id="259542"/>
    <lineage>
        <taxon>Eukaryota</taxon>
        <taxon>Metazoa</taxon>
        <taxon>Spiralia</taxon>
        <taxon>Lophotrochozoa</taxon>
        <taxon>Mollusca</taxon>
        <taxon>Gastropoda</taxon>
        <taxon>Heterobranchia</taxon>
        <taxon>Euthyneura</taxon>
        <taxon>Panpulmonata</taxon>
        <taxon>Sacoglossa</taxon>
        <taxon>Placobranchoidea</taxon>
        <taxon>Plakobranchidae</taxon>
        <taxon>Plakobranchus</taxon>
    </lineage>
</organism>
<dbReference type="EMBL" id="BLXT01001211">
    <property type="protein sequence ID" value="GFN83710.1"/>
    <property type="molecule type" value="Genomic_DNA"/>
</dbReference>
<proteinExistence type="predicted"/>
<keyword evidence="3" id="KW-1185">Reference proteome</keyword>
<reference evidence="2 3" key="1">
    <citation type="journal article" date="2021" name="Elife">
        <title>Chloroplast acquisition without the gene transfer in kleptoplastic sea slugs, Plakobranchus ocellatus.</title>
        <authorList>
            <person name="Maeda T."/>
            <person name="Takahashi S."/>
            <person name="Yoshida T."/>
            <person name="Shimamura S."/>
            <person name="Takaki Y."/>
            <person name="Nagai Y."/>
            <person name="Toyoda A."/>
            <person name="Suzuki Y."/>
            <person name="Arimoto A."/>
            <person name="Ishii H."/>
            <person name="Satoh N."/>
            <person name="Nishiyama T."/>
            <person name="Hasebe M."/>
            <person name="Maruyama T."/>
            <person name="Minagawa J."/>
            <person name="Obokata J."/>
            <person name="Shigenobu S."/>
        </authorList>
    </citation>
    <scope>NUCLEOTIDE SEQUENCE [LARGE SCALE GENOMIC DNA]</scope>
</reference>
<protein>
    <submittedName>
        <fullName evidence="2">Uncharacterized protein</fullName>
    </submittedName>
</protein>
<feature type="region of interest" description="Disordered" evidence="1">
    <location>
        <begin position="46"/>
        <end position="66"/>
    </location>
</feature>
<name>A0AAV3YMS1_9GAST</name>